<comment type="caution">
    <text evidence="1">The sequence shown here is derived from an EMBL/GenBank/DDBJ whole genome shotgun (WGS) entry which is preliminary data.</text>
</comment>
<dbReference type="Proteomes" id="UP000178577">
    <property type="component" value="Unassembled WGS sequence"/>
</dbReference>
<accession>A0A1F5G6Q3</accession>
<reference evidence="1 2" key="1">
    <citation type="journal article" date="2016" name="Nat. Commun.">
        <title>Thousands of microbial genomes shed light on interconnected biogeochemical processes in an aquifer system.</title>
        <authorList>
            <person name="Anantharaman K."/>
            <person name="Brown C.T."/>
            <person name="Hug L.A."/>
            <person name="Sharon I."/>
            <person name="Castelle C.J."/>
            <person name="Probst A.J."/>
            <person name="Thomas B.C."/>
            <person name="Singh A."/>
            <person name="Wilkins M.J."/>
            <person name="Karaoz U."/>
            <person name="Brodie E.L."/>
            <person name="Williams K.H."/>
            <person name="Hubbard S.S."/>
            <person name="Banfield J.F."/>
        </authorList>
    </citation>
    <scope>NUCLEOTIDE SEQUENCE [LARGE SCALE GENOMIC DNA]</scope>
</reference>
<sequence>MSKTLQEIEDQYLAQGLRGEDFRKALETDKEFQVLLKKRKAKIRKKYEITEKEEKEYLLPNEEDYQILAMIKDLERKDLKVYDKELVELIKSQLLREWREPLLKKLREIGEKYT</sequence>
<proteinExistence type="predicted"/>
<evidence type="ECO:0000313" key="2">
    <source>
        <dbReference type="Proteomes" id="UP000178577"/>
    </source>
</evidence>
<organism evidence="1 2">
    <name type="scientific">Candidatus Curtissbacteria bacterium RIFCSPHIGHO2_01_FULL_40_12</name>
    <dbReference type="NCBI Taxonomy" id="1797710"/>
    <lineage>
        <taxon>Bacteria</taxon>
        <taxon>Candidatus Curtissiibacteriota</taxon>
    </lineage>
</organism>
<dbReference type="EMBL" id="MFAY01000057">
    <property type="protein sequence ID" value="OGD87537.1"/>
    <property type="molecule type" value="Genomic_DNA"/>
</dbReference>
<name>A0A1F5G6Q3_9BACT</name>
<evidence type="ECO:0000313" key="1">
    <source>
        <dbReference type="EMBL" id="OGD87537.1"/>
    </source>
</evidence>
<protein>
    <submittedName>
        <fullName evidence="1">Uncharacterized protein</fullName>
    </submittedName>
</protein>
<gene>
    <name evidence="1" type="ORF">A2693_03010</name>
</gene>
<dbReference type="AlphaFoldDB" id="A0A1F5G6Q3"/>